<gene>
    <name evidence="1" type="ORF">SAMN02744040_00108</name>
</gene>
<organism evidence="1 2">
    <name type="scientific">Tepidibacter thalassicus DSM 15285</name>
    <dbReference type="NCBI Taxonomy" id="1123350"/>
    <lineage>
        <taxon>Bacteria</taxon>
        <taxon>Bacillati</taxon>
        <taxon>Bacillota</taxon>
        <taxon>Clostridia</taxon>
        <taxon>Peptostreptococcales</taxon>
        <taxon>Peptostreptococcaceae</taxon>
        <taxon>Tepidibacter</taxon>
    </lineage>
</organism>
<dbReference type="EMBL" id="FQXH01000005">
    <property type="protein sequence ID" value="SHG90442.1"/>
    <property type="molecule type" value="Genomic_DNA"/>
</dbReference>
<dbReference type="OrthoDB" id="2082314at2"/>
<name>A0A1M5NLQ3_9FIRM</name>
<sequence>MSEEIKNVNVEATEAGTEVNISKEKNGVYVHEFKKPFEYEGKKFETLNFYFDKLTGKDMIAIETEMQAMGEYALAPEISRGFQCRMAAKAGNIGADALESMPLPEFNKITNAARDFLISSGY</sequence>
<accession>A0A1M5NLQ3</accession>
<reference evidence="2" key="1">
    <citation type="submission" date="2016-11" db="EMBL/GenBank/DDBJ databases">
        <authorList>
            <person name="Varghese N."/>
            <person name="Submissions S."/>
        </authorList>
    </citation>
    <scope>NUCLEOTIDE SEQUENCE [LARGE SCALE GENOMIC DNA]</scope>
    <source>
        <strain evidence="2">DSM 15285</strain>
    </source>
</reference>
<proteinExistence type="predicted"/>
<keyword evidence="2" id="KW-1185">Reference proteome</keyword>
<dbReference type="AlphaFoldDB" id="A0A1M5NLQ3"/>
<evidence type="ECO:0000313" key="2">
    <source>
        <dbReference type="Proteomes" id="UP000242520"/>
    </source>
</evidence>
<protein>
    <recommendedName>
        <fullName evidence="3">Phage tail assembly chaperone protein, E, or 41 or 14</fullName>
    </recommendedName>
</protein>
<evidence type="ECO:0008006" key="3">
    <source>
        <dbReference type="Google" id="ProtNLM"/>
    </source>
</evidence>
<dbReference type="Proteomes" id="UP000242520">
    <property type="component" value="Unassembled WGS sequence"/>
</dbReference>
<evidence type="ECO:0000313" key="1">
    <source>
        <dbReference type="EMBL" id="SHG90442.1"/>
    </source>
</evidence>
<dbReference type="STRING" id="1123350.SAMN02744040_00108"/>
<dbReference type="RefSeq" id="WP_072722922.1">
    <property type="nucleotide sequence ID" value="NZ_FQXH01000005.1"/>
</dbReference>